<accession>A0A3B5QX85</accession>
<name>A0A3B5QX85_XIPMA</name>
<dbReference type="InterPro" id="IPR001039">
    <property type="entry name" value="MHC_I_a_a1/a2"/>
</dbReference>
<evidence type="ECO:0000256" key="5">
    <source>
        <dbReference type="SAM" id="SignalP"/>
    </source>
</evidence>
<dbReference type="Gene3D" id="2.60.40.10">
    <property type="entry name" value="Immunoglobulins"/>
    <property type="match status" value="1"/>
</dbReference>
<keyword evidence="5" id="KW-0732">Signal</keyword>
<dbReference type="GO" id="GO:0009897">
    <property type="term" value="C:external side of plasma membrane"/>
    <property type="evidence" value="ECO:0007669"/>
    <property type="project" value="TreeGrafter"/>
</dbReference>
<keyword evidence="4" id="KW-1133">Transmembrane helix</keyword>
<evidence type="ECO:0000313" key="8">
    <source>
        <dbReference type="Proteomes" id="UP000002852"/>
    </source>
</evidence>
<dbReference type="Pfam" id="PF07654">
    <property type="entry name" value="C1-set"/>
    <property type="match status" value="1"/>
</dbReference>
<evidence type="ECO:0000256" key="1">
    <source>
        <dbReference type="ARBA" id="ARBA00023180"/>
    </source>
</evidence>
<dbReference type="InterPro" id="IPR036179">
    <property type="entry name" value="Ig-like_dom_sf"/>
</dbReference>
<dbReference type="FunFam" id="3.30.500.10:FF:000001">
    <property type="entry name" value="H-2 class I histocompatibility antigen, alpha chain"/>
    <property type="match status" value="1"/>
</dbReference>
<evidence type="ECO:0000259" key="6">
    <source>
        <dbReference type="PROSITE" id="PS50835"/>
    </source>
</evidence>
<feature type="transmembrane region" description="Helical" evidence="4">
    <location>
        <begin position="304"/>
        <end position="332"/>
    </location>
</feature>
<feature type="chain" id="PRO_5017472945" evidence="5">
    <location>
        <begin position="18"/>
        <end position="373"/>
    </location>
</feature>
<dbReference type="Pfam" id="PF00129">
    <property type="entry name" value="MHC_I"/>
    <property type="match status" value="1"/>
</dbReference>
<dbReference type="InterPro" id="IPR003597">
    <property type="entry name" value="Ig_C1-set"/>
</dbReference>
<feature type="signal peptide" evidence="5">
    <location>
        <begin position="1"/>
        <end position="17"/>
    </location>
</feature>
<dbReference type="InterPro" id="IPR050208">
    <property type="entry name" value="MHC_class-I_related"/>
</dbReference>
<dbReference type="InterPro" id="IPR011162">
    <property type="entry name" value="MHC_I/II-like_Ag-recog"/>
</dbReference>
<keyword evidence="1" id="KW-0325">Glycoprotein</keyword>
<dbReference type="PANTHER" id="PTHR16675:SF237">
    <property type="entry name" value="MHC CLASS I ANTIGEN TRANSCRIPT VARIANT 1-RELATED"/>
    <property type="match status" value="1"/>
</dbReference>
<dbReference type="GeneTree" id="ENSGT01120000271828"/>
<dbReference type="GO" id="GO:0005615">
    <property type="term" value="C:extracellular space"/>
    <property type="evidence" value="ECO:0007669"/>
    <property type="project" value="TreeGrafter"/>
</dbReference>
<dbReference type="Proteomes" id="UP000002852">
    <property type="component" value="Unassembled WGS sequence"/>
</dbReference>
<dbReference type="GO" id="GO:0006955">
    <property type="term" value="P:immune response"/>
    <property type="evidence" value="ECO:0007669"/>
    <property type="project" value="TreeGrafter"/>
</dbReference>
<comment type="similarity">
    <text evidence="2">Belongs to the MHC class I family.</text>
</comment>
<evidence type="ECO:0000313" key="7">
    <source>
        <dbReference type="Ensembl" id="ENSXMAP00000034981.1"/>
    </source>
</evidence>
<keyword evidence="4" id="KW-0812">Transmembrane</keyword>
<dbReference type="Ensembl" id="ENSXMAT00000027703.1">
    <property type="protein sequence ID" value="ENSXMAP00000034981.1"/>
    <property type="gene ID" value="ENSXMAG00000005036.2"/>
</dbReference>
<protein>
    <submittedName>
        <fullName evidence="7">Class I histocompatibility antigen, Gogo-B*0102 alpha chain-like</fullName>
    </submittedName>
</protein>
<sequence length="373" mass="42264">MTPLIFLILVGIQGSTAVTHSLKYFYTASSGIENFPSYVSVGLVDDVQISYCDSRTNENIPKQDWMDEVSSEHPNYWKEETETCLAKQRTFKINLEIAKQRYSQSGGVPIFQQMYGCEWDDETGEVKGYDQFGYDGEDFIALDLEGQSWIAPKPQAFNTKQNWENNRVAQELEKIYLTQTCVEWLKTYVSYGRSSLMKTDLPSVSLLQKNSSSAVCCHATGFYPNRAEMFWRKDGEKIHDGVIKVEILPNNDGTFQMSIYVNLSFVPSDDWAKYECVFQFSGFKDNIVTRLERKKIRTNEVNSAISHIAVIVAVIVAVMILVLVTAVIIFLCQTTKNVTQDSMTETSSSTSQDSASSDSQWSRPGEKIVDMSY</sequence>
<evidence type="ECO:0000256" key="2">
    <source>
        <dbReference type="RuleBase" id="RU004439"/>
    </source>
</evidence>
<reference evidence="7" key="4">
    <citation type="submission" date="2025-09" db="UniProtKB">
        <authorList>
            <consortium name="Ensembl"/>
        </authorList>
    </citation>
    <scope>IDENTIFICATION</scope>
    <source>
        <strain evidence="7">JP 163 A</strain>
    </source>
</reference>
<keyword evidence="8" id="KW-1185">Reference proteome</keyword>
<reference evidence="7" key="3">
    <citation type="submission" date="2025-08" db="UniProtKB">
        <authorList>
            <consortium name="Ensembl"/>
        </authorList>
    </citation>
    <scope>IDENTIFICATION</scope>
    <source>
        <strain evidence="7">JP 163 A</strain>
    </source>
</reference>
<feature type="domain" description="Ig-like" evidence="6">
    <location>
        <begin position="202"/>
        <end position="276"/>
    </location>
</feature>
<dbReference type="SUPFAM" id="SSF48726">
    <property type="entry name" value="Immunoglobulin"/>
    <property type="match status" value="1"/>
</dbReference>
<feature type="region of interest" description="Disordered" evidence="3">
    <location>
        <begin position="341"/>
        <end position="373"/>
    </location>
</feature>
<dbReference type="PANTHER" id="PTHR16675">
    <property type="entry name" value="MHC CLASS I-RELATED"/>
    <property type="match status" value="1"/>
</dbReference>
<dbReference type="SMART" id="SM00407">
    <property type="entry name" value="IGc1"/>
    <property type="match status" value="1"/>
</dbReference>
<reference evidence="8" key="2">
    <citation type="journal article" date="2013" name="Nat. Genet.">
        <title>The genome of the platyfish, Xiphophorus maculatus, provides insights into evolutionary adaptation and several complex traits.</title>
        <authorList>
            <person name="Schartl M."/>
            <person name="Walter R.B."/>
            <person name="Shen Y."/>
            <person name="Garcia T."/>
            <person name="Catchen J."/>
            <person name="Amores A."/>
            <person name="Braasch I."/>
            <person name="Chalopin D."/>
            <person name="Volff J.N."/>
            <person name="Lesch K.P."/>
            <person name="Bisazza A."/>
            <person name="Minx P."/>
            <person name="Hillier L."/>
            <person name="Wilson R.K."/>
            <person name="Fuerstenberg S."/>
            <person name="Boore J."/>
            <person name="Searle S."/>
            <person name="Postlethwait J.H."/>
            <person name="Warren W.C."/>
        </authorList>
    </citation>
    <scope>NUCLEOTIDE SEQUENCE [LARGE SCALE GENOMIC DNA]</scope>
    <source>
        <strain evidence="8">JP 163 A</strain>
    </source>
</reference>
<keyword evidence="4" id="KW-0472">Membrane</keyword>
<dbReference type="InterPro" id="IPR011161">
    <property type="entry name" value="MHC_I-like_Ag-recog"/>
</dbReference>
<organism evidence="7 8">
    <name type="scientific">Xiphophorus maculatus</name>
    <name type="common">Southern platyfish</name>
    <name type="synonym">Platypoecilus maculatus</name>
    <dbReference type="NCBI Taxonomy" id="8083"/>
    <lineage>
        <taxon>Eukaryota</taxon>
        <taxon>Metazoa</taxon>
        <taxon>Chordata</taxon>
        <taxon>Craniata</taxon>
        <taxon>Vertebrata</taxon>
        <taxon>Euteleostomi</taxon>
        <taxon>Actinopterygii</taxon>
        <taxon>Neopterygii</taxon>
        <taxon>Teleostei</taxon>
        <taxon>Neoteleostei</taxon>
        <taxon>Acanthomorphata</taxon>
        <taxon>Ovalentaria</taxon>
        <taxon>Atherinomorphae</taxon>
        <taxon>Cyprinodontiformes</taxon>
        <taxon>Poeciliidae</taxon>
        <taxon>Poeciliinae</taxon>
        <taxon>Xiphophorus</taxon>
    </lineage>
</organism>
<dbReference type="InterPro" id="IPR037055">
    <property type="entry name" value="MHC_I-like_Ag-recog_sf"/>
</dbReference>
<evidence type="ECO:0000256" key="3">
    <source>
        <dbReference type="SAM" id="MobiDB-lite"/>
    </source>
</evidence>
<proteinExistence type="inferred from homology"/>
<dbReference type="PROSITE" id="PS50835">
    <property type="entry name" value="IG_LIKE"/>
    <property type="match status" value="1"/>
</dbReference>
<dbReference type="FunFam" id="2.60.40.10:FF:000943">
    <property type="entry name" value="Classical MHC class I molecule, alpha-chain"/>
    <property type="match status" value="1"/>
</dbReference>
<feature type="compositionally biased region" description="Basic and acidic residues" evidence="3">
    <location>
        <begin position="364"/>
        <end position="373"/>
    </location>
</feature>
<feature type="compositionally biased region" description="Low complexity" evidence="3">
    <location>
        <begin position="341"/>
        <end position="362"/>
    </location>
</feature>
<dbReference type="SUPFAM" id="SSF54452">
    <property type="entry name" value="MHC antigen-recognition domain"/>
    <property type="match status" value="1"/>
</dbReference>
<evidence type="ECO:0000256" key="4">
    <source>
        <dbReference type="SAM" id="Phobius"/>
    </source>
</evidence>
<dbReference type="Gene3D" id="3.30.500.10">
    <property type="entry name" value="MHC class I-like antigen recognition-like"/>
    <property type="match status" value="1"/>
</dbReference>
<dbReference type="PRINTS" id="PR01638">
    <property type="entry name" value="MHCCLASSI"/>
</dbReference>
<dbReference type="InterPro" id="IPR007110">
    <property type="entry name" value="Ig-like_dom"/>
</dbReference>
<dbReference type="AlphaFoldDB" id="A0A3B5QX85"/>
<dbReference type="InterPro" id="IPR013783">
    <property type="entry name" value="Ig-like_fold"/>
</dbReference>
<reference evidence="8" key="1">
    <citation type="submission" date="2012-01" db="EMBL/GenBank/DDBJ databases">
        <authorList>
            <person name="Walter R."/>
            <person name="Schartl M."/>
            <person name="Warren W."/>
        </authorList>
    </citation>
    <scope>NUCLEOTIDE SEQUENCE [LARGE SCALE GENOMIC DNA]</scope>
    <source>
        <strain evidence="8">JP 163 A</strain>
    </source>
</reference>